<evidence type="ECO:0000313" key="14">
    <source>
        <dbReference type="Proteomes" id="UP000238350"/>
    </source>
</evidence>
<dbReference type="FunFam" id="3.40.50.2020:FF:000004">
    <property type="entry name" value="Adenine phosphoribosyltransferase"/>
    <property type="match status" value="1"/>
</dbReference>
<evidence type="ECO:0000256" key="1">
    <source>
        <dbReference type="ARBA" id="ARBA00000868"/>
    </source>
</evidence>
<evidence type="ECO:0000256" key="8">
    <source>
        <dbReference type="ARBA" id="ARBA00022490"/>
    </source>
</evidence>
<keyword evidence="10 13" id="KW-0808">Transferase</keyword>
<dbReference type="SUPFAM" id="SSF53271">
    <property type="entry name" value="PRTase-like"/>
    <property type="match status" value="1"/>
</dbReference>
<dbReference type="GO" id="GO:0003999">
    <property type="term" value="F:adenine phosphoribosyltransferase activity"/>
    <property type="evidence" value="ECO:0007669"/>
    <property type="project" value="UniProtKB-EC"/>
</dbReference>
<dbReference type="Gene3D" id="3.40.50.2020">
    <property type="match status" value="1"/>
</dbReference>
<keyword evidence="8" id="KW-0963">Cytoplasm</keyword>
<dbReference type="GO" id="GO:0016208">
    <property type="term" value="F:AMP binding"/>
    <property type="evidence" value="ECO:0007669"/>
    <property type="project" value="TreeGrafter"/>
</dbReference>
<dbReference type="UniPathway" id="UPA00588">
    <property type="reaction ID" value="UER00646"/>
</dbReference>
<dbReference type="Proteomes" id="UP000238350">
    <property type="component" value="Unassembled WGS sequence"/>
</dbReference>
<protein>
    <recommendedName>
        <fullName evidence="7">adenine phosphoribosyltransferase</fullName>
        <ecNumber evidence="7">2.4.2.7</ecNumber>
    </recommendedName>
</protein>
<dbReference type="InterPro" id="IPR005764">
    <property type="entry name" value="Ade_phspho_trans"/>
</dbReference>
<comment type="pathway">
    <text evidence="4">Purine metabolism; AMP biosynthesis via salvage pathway; AMP from adenine: step 1/1.</text>
</comment>
<dbReference type="EC" id="2.4.2.7" evidence="7"/>
<dbReference type="InterPro" id="IPR050054">
    <property type="entry name" value="UPRTase/APRTase"/>
</dbReference>
<dbReference type="GO" id="GO:0005737">
    <property type="term" value="C:cytoplasm"/>
    <property type="evidence" value="ECO:0007669"/>
    <property type="project" value="UniProtKB-SubCell"/>
</dbReference>
<name>A0A2T0FNH6_9ASCO</name>
<evidence type="ECO:0000313" key="13">
    <source>
        <dbReference type="EMBL" id="PRT56534.1"/>
    </source>
</evidence>
<proteinExistence type="inferred from homology"/>
<dbReference type="STRING" id="45607.A0A2T0FNH6"/>
<dbReference type="GO" id="GO:0006168">
    <property type="term" value="P:adenine salvage"/>
    <property type="evidence" value="ECO:0007669"/>
    <property type="project" value="InterPro"/>
</dbReference>
<dbReference type="OrthoDB" id="363185at2759"/>
<comment type="caution">
    <text evidence="13">The sequence shown here is derived from an EMBL/GenBank/DDBJ whole genome shotgun (WGS) entry which is preliminary data.</text>
</comment>
<dbReference type="NCBIfam" id="NF002636">
    <property type="entry name" value="PRK02304.1-5"/>
    <property type="match status" value="1"/>
</dbReference>
<dbReference type="Pfam" id="PF00156">
    <property type="entry name" value="Pribosyltran"/>
    <property type="match status" value="1"/>
</dbReference>
<feature type="domain" description="Phosphoribosyltransferase" evidence="12">
    <location>
        <begin position="35"/>
        <end position="157"/>
    </location>
</feature>
<evidence type="ECO:0000256" key="6">
    <source>
        <dbReference type="ARBA" id="ARBA00011738"/>
    </source>
</evidence>
<dbReference type="AlphaFoldDB" id="A0A2T0FNH6"/>
<evidence type="ECO:0000256" key="7">
    <source>
        <dbReference type="ARBA" id="ARBA00011893"/>
    </source>
</evidence>
<dbReference type="InterPro" id="IPR000836">
    <property type="entry name" value="PRTase_dom"/>
</dbReference>
<keyword evidence="14" id="KW-1185">Reference proteome</keyword>
<evidence type="ECO:0000256" key="2">
    <source>
        <dbReference type="ARBA" id="ARBA00003968"/>
    </source>
</evidence>
<gene>
    <name evidence="13" type="ORF">B9G98_04154</name>
</gene>
<sequence>MTELSEIQSVLKAALRQYKDFPTPGVLFEDIMPIFRSPKTFQMLIDALKIHIESSKEKPDVIVGLDARGFLFGPTLALQLGLPFVPVRKKGKLPGETYEARYIKEYGEDDFVMQKDAIAKGQKVIIVDDIIATGGSAAAAGSLVEQAGGITIEYVFLLELLFLKGREVLKAPIYTLLGDQA</sequence>
<dbReference type="PANTHER" id="PTHR32315">
    <property type="entry name" value="ADENINE PHOSPHORIBOSYLTRANSFERASE"/>
    <property type="match status" value="1"/>
</dbReference>
<dbReference type="NCBIfam" id="NF002634">
    <property type="entry name" value="PRK02304.1-3"/>
    <property type="match status" value="1"/>
</dbReference>
<dbReference type="GO" id="GO:0002055">
    <property type="term" value="F:adenine binding"/>
    <property type="evidence" value="ECO:0007669"/>
    <property type="project" value="TreeGrafter"/>
</dbReference>
<evidence type="ECO:0000256" key="4">
    <source>
        <dbReference type="ARBA" id="ARBA00004659"/>
    </source>
</evidence>
<evidence type="ECO:0000256" key="10">
    <source>
        <dbReference type="ARBA" id="ARBA00022679"/>
    </source>
</evidence>
<dbReference type="PANTHER" id="PTHR32315:SF3">
    <property type="entry name" value="ADENINE PHOSPHORIBOSYLTRANSFERASE"/>
    <property type="match status" value="1"/>
</dbReference>
<reference evidence="13 14" key="1">
    <citation type="submission" date="2017-04" db="EMBL/GenBank/DDBJ databases">
        <title>Genome sequencing of [Candida] sorbophila.</title>
        <authorList>
            <person name="Ahn J.O."/>
        </authorList>
    </citation>
    <scope>NUCLEOTIDE SEQUENCE [LARGE SCALE GENOMIC DNA]</scope>
    <source>
        <strain evidence="13 14">DS02</strain>
    </source>
</reference>
<evidence type="ECO:0000256" key="5">
    <source>
        <dbReference type="ARBA" id="ARBA00008391"/>
    </source>
</evidence>
<organism evidence="13 14">
    <name type="scientific">Wickerhamiella sorbophila</name>
    <dbReference type="NCBI Taxonomy" id="45607"/>
    <lineage>
        <taxon>Eukaryota</taxon>
        <taxon>Fungi</taxon>
        <taxon>Dikarya</taxon>
        <taxon>Ascomycota</taxon>
        <taxon>Saccharomycotina</taxon>
        <taxon>Dipodascomycetes</taxon>
        <taxon>Dipodascales</taxon>
        <taxon>Trichomonascaceae</taxon>
        <taxon>Wickerhamiella</taxon>
    </lineage>
</organism>
<comment type="subunit">
    <text evidence="6">Homodimer.</text>
</comment>
<keyword evidence="9 13" id="KW-0328">Glycosyltransferase</keyword>
<dbReference type="HAMAP" id="MF_00004">
    <property type="entry name" value="Aden_phosphoribosyltr"/>
    <property type="match status" value="1"/>
</dbReference>
<comment type="similarity">
    <text evidence="5">Belongs to the purine/pyrimidine phosphoribosyltransferase family.</text>
</comment>
<dbReference type="NCBIfam" id="TIGR01090">
    <property type="entry name" value="apt"/>
    <property type="match status" value="1"/>
</dbReference>
<comment type="subcellular location">
    <subcellularLocation>
        <location evidence="3">Cytoplasm</location>
    </subcellularLocation>
</comment>
<dbReference type="RefSeq" id="XP_024666479.1">
    <property type="nucleotide sequence ID" value="XM_024810711.1"/>
</dbReference>
<evidence type="ECO:0000256" key="11">
    <source>
        <dbReference type="ARBA" id="ARBA00022726"/>
    </source>
</evidence>
<dbReference type="GO" id="GO:0006166">
    <property type="term" value="P:purine ribonucleoside salvage"/>
    <property type="evidence" value="ECO:0007669"/>
    <property type="project" value="UniProtKB-KW"/>
</dbReference>
<evidence type="ECO:0000256" key="3">
    <source>
        <dbReference type="ARBA" id="ARBA00004496"/>
    </source>
</evidence>
<comment type="function">
    <text evidence="2">Catalyzes a salvage reaction resulting in the formation of AMP, that is energically less costly than de novo synthesis.</text>
</comment>
<evidence type="ECO:0000259" key="12">
    <source>
        <dbReference type="Pfam" id="PF00156"/>
    </source>
</evidence>
<dbReference type="GO" id="GO:0044209">
    <property type="term" value="P:AMP salvage"/>
    <property type="evidence" value="ECO:0007669"/>
    <property type="project" value="UniProtKB-UniPathway"/>
</dbReference>
<dbReference type="CDD" id="cd06223">
    <property type="entry name" value="PRTases_typeI"/>
    <property type="match status" value="1"/>
</dbReference>
<dbReference type="EMBL" id="NDIQ01000022">
    <property type="protein sequence ID" value="PRT56534.1"/>
    <property type="molecule type" value="Genomic_DNA"/>
</dbReference>
<evidence type="ECO:0000256" key="9">
    <source>
        <dbReference type="ARBA" id="ARBA00022676"/>
    </source>
</evidence>
<dbReference type="InterPro" id="IPR029057">
    <property type="entry name" value="PRTase-like"/>
</dbReference>
<comment type="catalytic activity">
    <reaction evidence="1">
        <text>AMP + diphosphate = 5-phospho-alpha-D-ribose 1-diphosphate + adenine</text>
        <dbReference type="Rhea" id="RHEA:16609"/>
        <dbReference type="ChEBI" id="CHEBI:16708"/>
        <dbReference type="ChEBI" id="CHEBI:33019"/>
        <dbReference type="ChEBI" id="CHEBI:58017"/>
        <dbReference type="ChEBI" id="CHEBI:456215"/>
        <dbReference type="EC" id="2.4.2.7"/>
    </reaction>
</comment>
<dbReference type="GeneID" id="36517902"/>
<keyword evidence="11" id="KW-0660">Purine salvage</keyword>
<accession>A0A2T0FNH6</accession>